<dbReference type="EMBL" id="JACGCM010000944">
    <property type="protein sequence ID" value="KAF6163992.1"/>
    <property type="molecule type" value="Genomic_DNA"/>
</dbReference>
<dbReference type="GO" id="GO:0005524">
    <property type="term" value="F:ATP binding"/>
    <property type="evidence" value="ECO:0007669"/>
    <property type="project" value="UniProtKB-KW"/>
</dbReference>
<evidence type="ECO:0000313" key="13">
    <source>
        <dbReference type="EMBL" id="KAF6163992.1"/>
    </source>
</evidence>
<accession>A0A7J7NAH0</accession>
<evidence type="ECO:0000256" key="10">
    <source>
        <dbReference type="RuleBase" id="RU004070"/>
    </source>
</evidence>
<dbReference type="InterPro" id="IPR031330">
    <property type="entry name" value="Gly_Hdrlase_35_cat"/>
</dbReference>
<dbReference type="Pfam" id="PF17834">
    <property type="entry name" value="GHD"/>
    <property type="match status" value="1"/>
</dbReference>
<dbReference type="Gene3D" id="3.40.50.300">
    <property type="entry name" value="P-loop containing nucleotide triphosphate hydrolases"/>
    <property type="match status" value="2"/>
</dbReference>
<evidence type="ECO:0000259" key="12">
    <source>
        <dbReference type="PROSITE" id="PS50051"/>
    </source>
</evidence>
<keyword evidence="10" id="KW-0238">DNA-binding</keyword>
<dbReference type="PROSITE" id="PS50051">
    <property type="entry name" value="MCM_2"/>
    <property type="match status" value="1"/>
</dbReference>
<organism evidence="13 14">
    <name type="scientific">Kingdonia uniflora</name>
    <dbReference type="NCBI Taxonomy" id="39325"/>
    <lineage>
        <taxon>Eukaryota</taxon>
        <taxon>Viridiplantae</taxon>
        <taxon>Streptophyta</taxon>
        <taxon>Embryophyta</taxon>
        <taxon>Tracheophyta</taxon>
        <taxon>Spermatophyta</taxon>
        <taxon>Magnoliopsida</taxon>
        <taxon>Ranunculales</taxon>
        <taxon>Circaeasteraceae</taxon>
        <taxon>Kingdonia</taxon>
    </lineage>
</organism>
<dbReference type="InterPro" id="IPR041392">
    <property type="entry name" value="GHD"/>
</dbReference>
<dbReference type="InterPro" id="IPR017853">
    <property type="entry name" value="GH"/>
</dbReference>
<dbReference type="SUPFAM" id="SSF51445">
    <property type="entry name" value="(Trans)glycosidases"/>
    <property type="match status" value="1"/>
</dbReference>
<evidence type="ECO:0000256" key="4">
    <source>
        <dbReference type="ARBA" id="ARBA00022729"/>
    </source>
</evidence>
<gene>
    <name evidence="13" type="ORF">GIB67_028696</name>
</gene>
<dbReference type="PANTHER" id="PTHR23421">
    <property type="entry name" value="BETA-GALACTOSIDASE RELATED"/>
    <property type="match status" value="1"/>
</dbReference>
<dbReference type="Pfam" id="PF01301">
    <property type="entry name" value="Glyco_hydro_35"/>
    <property type="match status" value="1"/>
</dbReference>
<evidence type="ECO:0000256" key="5">
    <source>
        <dbReference type="ARBA" id="ARBA00022741"/>
    </source>
</evidence>
<dbReference type="InterPro" id="IPR001208">
    <property type="entry name" value="MCM_dom"/>
</dbReference>
<name>A0A7J7NAH0_9MAGN</name>
<dbReference type="PRINTS" id="PR01657">
    <property type="entry name" value="MCMFAMILY"/>
</dbReference>
<evidence type="ECO:0000256" key="6">
    <source>
        <dbReference type="ARBA" id="ARBA00022801"/>
    </source>
</evidence>
<evidence type="ECO:0000256" key="1">
    <source>
        <dbReference type="ARBA" id="ARBA00001412"/>
    </source>
</evidence>
<sequence>MESANIEDDIDEHINAPKWTDFSALEDSVDKNDETLSYYIPVYDDLVLWHCGDDIDRDVLGMWRRGLLRRVGVIEMLEVLVMPIRQHPTLLHLVAWSGSFDCIRELLSWGADRLHQDTSRFAGTQRVRLQETPDEIPDCGTPHIVSLLMHDKLVDTEKRGDRVETYIDCLHLKKTNKSRMKAEDTMDLDSGSGDKDDDDVTYDQDKVNKLKKLSQLPNIYERLTRSLAPNIWELDDVKKGLLCQVLINDDLVLESGAIVRSDKGICCINESDKMLDNARSMLHEVMEQQTVSIAKAGIIASLNARTLVSDCANPSGISFRSENELFKMEMQGFTQKIVQLMKSERLFESQGGPIILSQIENEYSPSSKVLGALGYLYMTWATKMVAELGTGVPWVMCKEDDTPDLVYHRGTNYGRTAKGPFITTTYDYDAPLDEYGLIRQSKYGYMTELHRAIKLCEKALVSTYLAHIFSLKEGGCAAFLVNHNLESAAKVVYNNKYYNLPPWSISILPDCKKVAIQLAFFLIFSPFRL</sequence>
<evidence type="ECO:0000256" key="2">
    <source>
        <dbReference type="ARBA" id="ARBA00009809"/>
    </source>
</evidence>
<dbReference type="PROSITE" id="PS01182">
    <property type="entry name" value="GLYCOSYL_HYDROL_F35"/>
    <property type="match status" value="1"/>
</dbReference>
<comment type="catalytic activity">
    <reaction evidence="1">
        <text>Hydrolysis of terminal non-reducing beta-D-galactose residues in beta-D-galactosides.</text>
        <dbReference type="EC" id="3.2.1.23"/>
    </reaction>
</comment>
<dbReference type="GO" id="GO:0003677">
    <property type="term" value="F:DNA binding"/>
    <property type="evidence" value="ECO:0007669"/>
    <property type="project" value="UniProtKB-KW"/>
</dbReference>
<dbReference type="EC" id="3.2.1.23" evidence="3"/>
<keyword evidence="6" id="KW-0378">Hydrolase</keyword>
<dbReference type="SMART" id="SM00350">
    <property type="entry name" value="MCM"/>
    <property type="match status" value="1"/>
</dbReference>
<dbReference type="Pfam" id="PF00493">
    <property type="entry name" value="MCM"/>
    <property type="match status" value="2"/>
</dbReference>
<dbReference type="InterPro" id="IPR012340">
    <property type="entry name" value="NA-bd_OB-fold"/>
</dbReference>
<dbReference type="Gene3D" id="2.40.50.140">
    <property type="entry name" value="Nucleic acid-binding proteins"/>
    <property type="match status" value="1"/>
</dbReference>
<dbReference type="FunFam" id="2.60.120.260:FF:000142">
    <property type="entry name" value="Beta-galactosidase"/>
    <property type="match status" value="1"/>
</dbReference>
<feature type="region of interest" description="Disordered" evidence="11">
    <location>
        <begin position="181"/>
        <end position="200"/>
    </location>
</feature>
<dbReference type="GO" id="GO:0003678">
    <property type="term" value="F:DNA helicase activity"/>
    <property type="evidence" value="ECO:0007669"/>
    <property type="project" value="UniProtKB-EC"/>
</dbReference>
<feature type="domain" description="MCM C-terminal AAA(+) ATPase" evidence="12">
    <location>
        <begin position="250"/>
        <end position="314"/>
    </location>
</feature>
<dbReference type="InterPro" id="IPR027417">
    <property type="entry name" value="P-loop_NTPase"/>
</dbReference>
<keyword evidence="8" id="KW-0326">Glycosidase</keyword>
<dbReference type="InterPro" id="IPR019801">
    <property type="entry name" value="Glyco_hydro_35_CS"/>
</dbReference>
<dbReference type="OrthoDB" id="10251574at2759"/>
<evidence type="ECO:0000256" key="8">
    <source>
        <dbReference type="ARBA" id="ARBA00023295"/>
    </source>
</evidence>
<comment type="similarity">
    <text evidence="10">Belongs to the MCM family.</text>
</comment>
<evidence type="ECO:0000313" key="14">
    <source>
        <dbReference type="Proteomes" id="UP000541444"/>
    </source>
</evidence>
<comment type="similarity">
    <text evidence="2">Belongs to the glycosyl hydrolase 35 family.</text>
</comment>
<dbReference type="InterPro" id="IPR031327">
    <property type="entry name" value="MCM"/>
</dbReference>
<evidence type="ECO:0000256" key="7">
    <source>
        <dbReference type="ARBA" id="ARBA00022840"/>
    </source>
</evidence>
<dbReference type="GO" id="GO:0005975">
    <property type="term" value="P:carbohydrate metabolic process"/>
    <property type="evidence" value="ECO:0007669"/>
    <property type="project" value="InterPro"/>
</dbReference>
<dbReference type="InterPro" id="IPR001944">
    <property type="entry name" value="Glycoside_Hdrlase_35"/>
</dbReference>
<dbReference type="InterPro" id="IPR033762">
    <property type="entry name" value="MCM_OB"/>
</dbReference>
<keyword evidence="4" id="KW-0732">Signal</keyword>
<protein>
    <recommendedName>
        <fullName evidence="3">beta-galactosidase</fullName>
        <ecNumber evidence="3">3.2.1.23</ecNumber>
    </recommendedName>
</protein>
<comment type="catalytic activity">
    <reaction evidence="9">
        <text>ATP + H2O = ADP + phosphate + H(+)</text>
        <dbReference type="Rhea" id="RHEA:13065"/>
        <dbReference type="ChEBI" id="CHEBI:15377"/>
        <dbReference type="ChEBI" id="CHEBI:15378"/>
        <dbReference type="ChEBI" id="CHEBI:30616"/>
        <dbReference type="ChEBI" id="CHEBI:43474"/>
        <dbReference type="ChEBI" id="CHEBI:456216"/>
        <dbReference type="EC" id="3.6.4.12"/>
    </reaction>
</comment>
<dbReference type="Gene3D" id="3.20.20.80">
    <property type="entry name" value="Glycosidases"/>
    <property type="match status" value="1"/>
</dbReference>
<proteinExistence type="inferred from homology"/>
<dbReference type="Proteomes" id="UP000541444">
    <property type="component" value="Unassembled WGS sequence"/>
</dbReference>
<reference evidence="13 14" key="1">
    <citation type="journal article" date="2020" name="IScience">
        <title>Genome Sequencing of the Endangered Kingdonia uniflora (Circaeasteraceae, Ranunculales) Reveals Potential Mechanisms of Evolutionary Specialization.</title>
        <authorList>
            <person name="Sun Y."/>
            <person name="Deng T."/>
            <person name="Zhang A."/>
            <person name="Moore M.J."/>
            <person name="Landis J.B."/>
            <person name="Lin N."/>
            <person name="Zhang H."/>
            <person name="Zhang X."/>
            <person name="Huang J."/>
            <person name="Zhang X."/>
            <person name="Sun H."/>
            <person name="Wang H."/>
        </authorList>
    </citation>
    <scope>NUCLEOTIDE SEQUENCE [LARGE SCALE GENOMIC DNA]</scope>
    <source>
        <strain evidence="13">TB1705</strain>
        <tissue evidence="13">Leaf</tissue>
    </source>
</reference>
<dbReference type="Pfam" id="PF17207">
    <property type="entry name" value="MCM_OB"/>
    <property type="match status" value="1"/>
</dbReference>
<dbReference type="AlphaFoldDB" id="A0A7J7NAH0"/>
<evidence type="ECO:0000256" key="3">
    <source>
        <dbReference type="ARBA" id="ARBA00012756"/>
    </source>
</evidence>
<dbReference type="GO" id="GO:0004565">
    <property type="term" value="F:beta-galactosidase activity"/>
    <property type="evidence" value="ECO:0007669"/>
    <property type="project" value="UniProtKB-EC"/>
</dbReference>
<keyword evidence="5 10" id="KW-0547">Nucleotide-binding</keyword>
<dbReference type="SUPFAM" id="SSF50249">
    <property type="entry name" value="Nucleic acid-binding proteins"/>
    <property type="match status" value="1"/>
</dbReference>
<keyword evidence="7 10" id="KW-0067">ATP-binding</keyword>
<keyword evidence="14" id="KW-1185">Reference proteome</keyword>
<evidence type="ECO:0000256" key="9">
    <source>
        <dbReference type="ARBA" id="ARBA00047995"/>
    </source>
</evidence>
<evidence type="ECO:0000256" key="11">
    <source>
        <dbReference type="SAM" id="MobiDB-lite"/>
    </source>
</evidence>
<comment type="caution">
    <text evidence="13">The sequence shown here is derived from an EMBL/GenBank/DDBJ whole genome shotgun (WGS) entry which is preliminary data.</text>
</comment>